<name>A0AAD3XSS6_NEPGR</name>
<evidence type="ECO:0000256" key="8">
    <source>
        <dbReference type="SAM" id="MobiDB-lite"/>
    </source>
</evidence>
<dbReference type="Proteomes" id="UP001279734">
    <property type="component" value="Unassembled WGS sequence"/>
</dbReference>
<accession>A0AAD3XSS6</accession>
<evidence type="ECO:0000256" key="5">
    <source>
        <dbReference type="ARBA" id="ARBA00022475"/>
    </source>
</evidence>
<feature type="region of interest" description="Disordered" evidence="8">
    <location>
        <begin position="127"/>
        <end position="200"/>
    </location>
</feature>
<organism evidence="9 10">
    <name type="scientific">Nepenthes gracilis</name>
    <name type="common">Slender pitcher plant</name>
    <dbReference type="NCBI Taxonomy" id="150966"/>
    <lineage>
        <taxon>Eukaryota</taxon>
        <taxon>Viridiplantae</taxon>
        <taxon>Streptophyta</taxon>
        <taxon>Embryophyta</taxon>
        <taxon>Tracheophyta</taxon>
        <taxon>Spermatophyta</taxon>
        <taxon>Magnoliopsida</taxon>
        <taxon>eudicotyledons</taxon>
        <taxon>Gunneridae</taxon>
        <taxon>Pentapetalae</taxon>
        <taxon>Caryophyllales</taxon>
        <taxon>Nepenthaceae</taxon>
        <taxon>Nepenthes</taxon>
    </lineage>
</organism>
<dbReference type="InterPro" id="IPR039621">
    <property type="entry name" value="BG1-like"/>
</dbReference>
<dbReference type="PANTHER" id="PTHR33541:SF11">
    <property type="entry name" value="PROTEIN BIG GRAIN 1-LIKE E"/>
    <property type="match status" value="1"/>
</dbReference>
<comment type="function">
    <text evidence="1">Involved in auxin transport. Regulator of the auxin signaling pathway.</text>
</comment>
<feature type="compositionally biased region" description="Basic and acidic residues" evidence="8">
    <location>
        <begin position="251"/>
        <end position="272"/>
    </location>
</feature>
<feature type="compositionally biased region" description="Low complexity" evidence="8">
    <location>
        <begin position="133"/>
        <end position="143"/>
    </location>
</feature>
<evidence type="ECO:0000256" key="3">
    <source>
        <dbReference type="ARBA" id="ARBA00010067"/>
    </source>
</evidence>
<feature type="compositionally biased region" description="Low complexity" evidence="8">
    <location>
        <begin position="169"/>
        <end position="182"/>
    </location>
</feature>
<dbReference type="GO" id="GO:0009734">
    <property type="term" value="P:auxin-activated signaling pathway"/>
    <property type="evidence" value="ECO:0007669"/>
    <property type="project" value="UniProtKB-KW"/>
</dbReference>
<gene>
    <name evidence="9" type="ORF">Nepgr_017095</name>
</gene>
<keyword evidence="7" id="KW-0927">Auxin signaling pathway</keyword>
<evidence type="ECO:0000256" key="2">
    <source>
        <dbReference type="ARBA" id="ARBA00004236"/>
    </source>
</evidence>
<comment type="caution">
    <text evidence="9">The sequence shown here is derived from an EMBL/GenBank/DDBJ whole genome shotgun (WGS) entry which is preliminary data.</text>
</comment>
<keyword evidence="4" id="KW-0813">Transport</keyword>
<sequence length="326" mass="35791">MSAGGGCSDPEKICRKWNHHRRNDSGELDVFEATGYYAGTNDSFGFSFKANANLCQKMEREEDRSSSGGRVSLDMPMIIRHHPLDHHQFHDQTKKQIKGKKLNKQPSSPGGRLATFLNSLFSQTVSKKKKSSTSKSSSAQSVKDCSEEESPGGRRGRRGSVSHFRTTTSSVVESKSMYSSSSTGFMTPPPANTPQKSCKDFGSYSHHKQVLTSLSKNSVSSGRNPMKTSEESNVNSTWLDEKFRFDDGVLEKSKDSSHGDEEEEKGFKKFVEVDDGGGGGSDSSSDLFELQLNREFGYCSSGLPVYEATHMDCIKRSGSAITNGII</sequence>
<evidence type="ECO:0000256" key="4">
    <source>
        <dbReference type="ARBA" id="ARBA00022448"/>
    </source>
</evidence>
<evidence type="ECO:0000313" key="9">
    <source>
        <dbReference type="EMBL" id="GMH15254.1"/>
    </source>
</evidence>
<evidence type="ECO:0000256" key="6">
    <source>
        <dbReference type="ARBA" id="ARBA00023136"/>
    </source>
</evidence>
<keyword evidence="6" id="KW-0472">Membrane</keyword>
<proteinExistence type="inferred from homology"/>
<evidence type="ECO:0000313" key="10">
    <source>
        <dbReference type="Proteomes" id="UP001279734"/>
    </source>
</evidence>
<comment type="similarity">
    <text evidence="3">Belongs to the BIG GRAIN 1 (BG1) plant protein family.</text>
</comment>
<evidence type="ECO:0000256" key="7">
    <source>
        <dbReference type="ARBA" id="ARBA00023294"/>
    </source>
</evidence>
<dbReference type="EMBL" id="BSYO01000015">
    <property type="protein sequence ID" value="GMH15254.1"/>
    <property type="molecule type" value="Genomic_DNA"/>
</dbReference>
<keyword evidence="10" id="KW-1185">Reference proteome</keyword>
<feature type="region of interest" description="Disordered" evidence="8">
    <location>
        <begin position="251"/>
        <end position="285"/>
    </location>
</feature>
<dbReference type="AlphaFoldDB" id="A0AAD3XSS6"/>
<dbReference type="GO" id="GO:0005886">
    <property type="term" value="C:plasma membrane"/>
    <property type="evidence" value="ECO:0007669"/>
    <property type="project" value="UniProtKB-SubCell"/>
</dbReference>
<comment type="subcellular location">
    <subcellularLocation>
        <location evidence="2">Cell membrane</location>
    </subcellularLocation>
</comment>
<feature type="region of interest" description="Disordered" evidence="8">
    <location>
        <begin position="212"/>
        <end position="235"/>
    </location>
</feature>
<reference evidence="9" key="1">
    <citation type="submission" date="2023-05" db="EMBL/GenBank/DDBJ databases">
        <title>Nepenthes gracilis genome sequencing.</title>
        <authorList>
            <person name="Fukushima K."/>
        </authorList>
    </citation>
    <scope>NUCLEOTIDE SEQUENCE</scope>
    <source>
        <strain evidence="9">SING2019-196</strain>
    </source>
</reference>
<evidence type="ECO:0008006" key="11">
    <source>
        <dbReference type="Google" id="ProtNLM"/>
    </source>
</evidence>
<keyword evidence="5" id="KW-1003">Cell membrane</keyword>
<evidence type="ECO:0000256" key="1">
    <source>
        <dbReference type="ARBA" id="ARBA00002281"/>
    </source>
</evidence>
<protein>
    <recommendedName>
        <fullName evidence="11">Protein BIG GRAIN 1-like E</fullName>
    </recommendedName>
</protein>
<dbReference type="PANTHER" id="PTHR33541">
    <property type="entry name" value="PROTEIN BIG GRAIN 1-LIKE A-RELATED"/>
    <property type="match status" value="1"/>
</dbReference>